<organism evidence="2">
    <name type="scientific">Spongospora subterranea</name>
    <dbReference type="NCBI Taxonomy" id="70186"/>
    <lineage>
        <taxon>Eukaryota</taxon>
        <taxon>Sar</taxon>
        <taxon>Rhizaria</taxon>
        <taxon>Endomyxa</taxon>
        <taxon>Phytomyxea</taxon>
        <taxon>Plasmodiophorida</taxon>
        <taxon>Plasmodiophoridae</taxon>
        <taxon>Spongospora</taxon>
    </lineage>
</organism>
<dbReference type="GO" id="GO:0005737">
    <property type="term" value="C:cytoplasm"/>
    <property type="evidence" value="ECO:0007669"/>
    <property type="project" value="TreeGrafter"/>
</dbReference>
<name>A0A0H5QGU2_9EUKA</name>
<dbReference type="Pfam" id="PF05811">
    <property type="entry name" value="DUF842"/>
    <property type="match status" value="1"/>
</dbReference>
<dbReference type="AlphaFoldDB" id="A0A0H5QGU2"/>
<dbReference type="PANTHER" id="PTHR21096">
    <property type="entry name" value="PROTEIN FAM136A"/>
    <property type="match status" value="1"/>
</dbReference>
<evidence type="ECO:0000256" key="1">
    <source>
        <dbReference type="ARBA" id="ARBA00009952"/>
    </source>
</evidence>
<dbReference type="PANTHER" id="PTHR21096:SF0">
    <property type="entry name" value="PROTEIN FAM136A"/>
    <property type="match status" value="1"/>
</dbReference>
<accession>A0A0H5QGU2</accession>
<reference evidence="2" key="1">
    <citation type="submission" date="2015-04" db="EMBL/GenBank/DDBJ databases">
        <title>The genome sequence of the plant pathogenic Rhizarian Plasmodiophora brassicae reveals insights in its biotrophic life cycle and the origin of chitin synthesis.</title>
        <authorList>
            <person name="Schwelm A."/>
            <person name="Fogelqvist J."/>
            <person name="Knaust A."/>
            <person name="Julke S."/>
            <person name="Lilja T."/>
            <person name="Dhandapani V."/>
            <person name="Bonilla-Rosso G."/>
            <person name="Karlsson M."/>
            <person name="Shevchenko A."/>
            <person name="Choi S.R."/>
            <person name="Kim H.G."/>
            <person name="Park J.Y."/>
            <person name="Lim Y.P."/>
            <person name="Ludwig-Muller J."/>
            <person name="Dixelius C."/>
        </authorList>
    </citation>
    <scope>NUCLEOTIDE SEQUENCE</scope>
    <source>
        <tissue evidence="2">Potato root galls</tissue>
    </source>
</reference>
<dbReference type="EMBL" id="HACM01000375">
    <property type="protein sequence ID" value="CRZ00817.1"/>
    <property type="molecule type" value="Transcribed_RNA"/>
</dbReference>
<proteinExistence type="inferred from homology"/>
<evidence type="ECO:0000313" key="2">
    <source>
        <dbReference type="EMBL" id="CRZ00817.1"/>
    </source>
</evidence>
<dbReference type="InterPro" id="IPR008560">
    <property type="entry name" value="DUF842_euk"/>
</dbReference>
<comment type="similarity">
    <text evidence="1">Belongs to the FAM136 family.</text>
</comment>
<protein>
    <submittedName>
        <fullName evidence="2">Uncharacterized protein</fullName>
    </submittedName>
</protein>
<sequence>MFAGQEAFKCMANCLDNEALEGAALDRCSRRCTELLERVKHAVEHDMNELQERVSRGVQLCNDQATDMLGERSEPDPAMRERAEKFADECAAKSLKSHTSFISAIQQRVSRIVE</sequence>